<evidence type="ECO:0000313" key="2">
    <source>
        <dbReference type="EMBL" id="MBB5782515.1"/>
    </source>
</evidence>
<protein>
    <submittedName>
        <fullName evidence="2">Arginine repressor</fullName>
    </submittedName>
</protein>
<organism evidence="2 3">
    <name type="scientific">Nonomuraea jabiensis</name>
    <dbReference type="NCBI Taxonomy" id="882448"/>
    <lineage>
        <taxon>Bacteria</taxon>
        <taxon>Bacillati</taxon>
        <taxon>Actinomycetota</taxon>
        <taxon>Actinomycetes</taxon>
        <taxon>Streptosporangiales</taxon>
        <taxon>Streptosporangiaceae</taxon>
        <taxon>Nonomuraea</taxon>
    </lineage>
</organism>
<keyword evidence="1" id="KW-0812">Transmembrane</keyword>
<evidence type="ECO:0000313" key="3">
    <source>
        <dbReference type="Proteomes" id="UP000579153"/>
    </source>
</evidence>
<dbReference type="EMBL" id="JACHMB010000001">
    <property type="protein sequence ID" value="MBB5782515.1"/>
    <property type="molecule type" value="Genomic_DNA"/>
</dbReference>
<dbReference type="AlphaFoldDB" id="A0A7W9LG57"/>
<keyword evidence="1" id="KW-0472">Membrane</keyword>
<keyword evidence="1" id="KW-1133">Transmembrane helix</keyword>
<sequence length="65" mass="6752">MLDRVDRMDAQTAELRESAGTGTVAGNLADALTALFGSVAGAIVALVTFRDELRARRPGPDGGLH</sequence>
<gene>
    <name evidence="2" type="ORF">HD596_009271</name>
</gene>
<dbReference type="RefSeq" id="WP_313046355.1">
    <property type="nucleotide sequence ID" value="NZ_JACHMB010000001.1"/>
</dbReference>
<accession>A0A7W9LG57</accession>
<proteinExistence type="predicted"/>
<reference evidence="2 3" key="1">
    <citation type="submission" date="2020-08" db="EMBL/GenBank/DDBJ databases">
        <title>Sequencing the genomes of 1000 actinobacteria strains.</title>
        <authorList>
            <person name="Klenk H.-P."/>
        </authorList>
    </citation>
    <scope>NUCLEOTIDE SEQUENCE [LARGE SCALE GENOMIC DNA]</scope>
    <source>
        <strain evidence="2 3">DSM 45507</strain>
    </source>
</reference>
<name>A0A7W9LG57_9ACTN</name>
<feature type="transmembrane region" description="Helical" evidence="1">
    <location>
        <begin position="31"/>
        <end position="49"/>
    </location>
</feature>
<evidence type="ECO:0000256" key="1">
    <source>
        <dbReference type="SAM" id="Phobius"/>
    </source>
</evidence>
<keyword evidence="3" id="KW-1185">Reference proteome</keyword>
<comment type="caution">
    <text evidence="2">The sequence shown here is derived from an EMBL/GenBank/DDBJ whole genome shotgun (WGS) entry which is preliminary data.</text>
</comment>
<dbReference type="Proteomes" id="UP000579153">
    <property type="component" value="Unassembled WGS sequence"/>
</dbReference>